<comment type="pathway">
    <text evidence="2">Cofactor biosynthesis; FMN biosynthesis; FMN from riboflavin (ATP route): step 1/1.</text>
</comment>
<gene>
    <name evidence="16" type="ORF">FHL15_010391</name>
</gene>
<sequence>MYKLPRKPVAQTAVKSPLQSHDLLDDLIDDYLEPSPESTKTASAVDIIRQPQIVSKPSEQDWPSHVLRERESTPTLVSSPSELSAISSPSEPNAVVSSSSRWKAVVDETVYFAGGLISRPFESTKHYSVLRHSSAIVYYKGPSTNVTISVFADSTLPSDRSFWIQRKGFSGNMGMAASALMRTTSNWIDVTPSVEVLASSIPEGDERAWQRDIKRFLKKASKDKRLSKHVLRETCVLRIPAAAADGYLRIVMCSGQSSKKSLCPSPTFRLASTSSDVSVLRGAGLATLPVEVGLKVASVVGNQYVQRVVGPAQAIVQSKMQSLQPSFIKNHPDMFALAQSSVQDQYDNLEEKFDAARDVTYSPFHEDDTLDELPNIIGRDSGPETPFPITFNGKVVPGTGQSRTQIGIPTANLCNVADDLLLRLNGIYIGWAAIEQGKRDGILNGWREAIITIGSSPYAAPTVAPRKIATVHIAHDFGDNKTFFNAKMDVIVMAFLRPVPQLTPSLLPTDIMAAVSRDKEIAIASLSRERWQPDVCLEMLSAKKAQRSMTDRYIGLRSQVQKRVDSFPIHLAGIRTESAEAKDEAYGQGGFYIRR</sequence>
<evidence type="ECO:0000256" key="11">
    <source>
        <dbReference type="ARBA" id="ARBA00022840"/>
    </source>
</evidence>
<feature type="domain" description="Riboflavin kinase" evidence="15">
    <location>
        <begin position="384"/>
        <end position="527"/>
    </location>
</feature>
<dbReference type="AlphaFoldDB" id="A0A553HL87"/>
<evidence type="ECO:0000256" key="4">
    <source>
        <dbReference type="ARBA" id="ARBA00012105"/>
    </source>
</evidence>
<comment type="function">
    <text evidence="1">Catalyzes the phosphorylation of riboflavin (vitamin B2) to form flavin mononucleotide (FMN) coenzyme.</text>
</comment>
<dbReference type="InterPro" id="IPR015865">
    <property type="entry name" value="Riboflavin_kinase_bac/euk"/>
</dbReference>
<feature type="compositionally biased region" description="Low complexity" evidence="14">
    <location>
        <begin position="78"/>
        <end position="92"/>
    </location>
</feature>
<evidence type="ECO:0000313" key="17">
    <source>
        <dbReference type="Proteomes" id="UP000319160"/>
    </source>
</evidence>
<dbReference type="EC" id="2.7.1.26" evidence="4"/>
<comment type="caution">
    <text evidence="16">The sequence shown here is derived from an EMBL/GenBank/DDBJ whole genome shotgun (WGS) entry which is preliminary data.</text>
</comment>
<dbReference type="InterPro" id="IPR023468">
    <property type="entry name" value="Riboflavin_kinase"/>
</dbReference>
<keyword evidence="7" id="KW-0288">FMN</keyword>
<protein>
    <recommendedName>
        <fullName evidence="5">Riboflavin kinase</fullName>
        <ecNumber evidence="4">2.7.1.26</ecNumber>
    </recommendedName>
    <alternativeName>
        <fullName evidence="12">Flavin mononucleotide kinase 1</fullName>
    </alternativeName>
</protein>
<keyword evidence="9" id="KW-0547">Nucleotide-binding</keyword>
<reference evidence="17" key="1">
    <citation type="submission" date="2019-06" db="EMBL/GenBank/DDBJ databases">
        <title>Draft genome sequence of the griseofulvin-producing fungus Xylaria cubensis strain G536.</title>
        <authorList>
            <person name="Mead M.E."/>
            <person name="Raja H.A."/>
            <person name="Steenwyk J.L."/>
            <person name="Knowles S.L."/>
            <person name="Oberlies N.H."/>
            <person name="Rokas A."/>
        </authorList>
    </citation>
    <scope>NUCLEOTIDE SEQUENCE [LARGE SCALE GENOMIC DNA]</scope>
    <source>
        <strain evidence="17">G536</strain>
    </source>
</reference>
<dbReference type="InterPro" id="IPR023465">
    <property type="entry name" value="Riboflavin_kinase_dom_sf"/>
</dbReference>
<evidence type="ECO:0000256" key="13">
    <source>
        <dbReference type="ARBA" id="ARBA00047880"/>
    </source>
</evidence>
<keyword evidence="11" id="KW-0067">ATP-binding</keyword>
<dbReference type="Gene3D" id="2.40.30.30">
    <property type="entry name" value="Riboflavin kinase-like"/>
    <property type="match status" value="1"/>
</dbReference>
<dbReference type="SMART" id="SM00904">
    <property type="entry name" value="Flavokinase"/>
    <property type="match status" value="1"/>
</dbReference>
<evidence type="ECO:0000256" key="6">
    <source>
        <dbReference type="ARBA" id="ARBA00022630"/>
    </source>
</evidence>
<evidence type="ECO:0000256" key="14">
    <source>
        <dbReference type="SAM" id="MobiDB-lite"/>
    </source>
</evidence>
<evidence type="ECO:0000256" key="7">
    <source>
        <dbReference type="ARBA" id="ARBA00022643"/>
    </source>
</evidence>
<dbReference type="PANTHER" id="PTHR22749">
    <property type="entry name" value="RIBOFLAVIN KINASE/FMN ADENYLYLTRANSFERASE"/>
    <property type="match status" value="1"/>
</dbReference>
<comment type="similarity">
    <text evidence="3">Belongs to the flavokinase family.</text>
</comment>
<dbReference type="GO" id="GO:0009231">
    <property type="term" value="P:riboflavin biosynthetic process"/>
    <property type="evidence" value="ECO:0007669"/>
    <property type="project" value="InterPro"/>
</dbReference>
<proteinExistence type="inferred from homology"/>
<evidence type="ECO:0000256" key="10">
    <source>
        <dbReference type="ARBA" id="ARBA00022777"/>
    </source>
</evidence>
<dbReference type="GO" id="GO:0008531">
    <property type="term" value="F:riboflavin kinase activity"/>
    <property type="evidence" value="ECO:0007669"/>
    <property type="project" value="UniProtKB-EC"/>
</dbReference>
<accession>A0A553HL87</accession>
<dbReference type="PANTHER" id="PTHR22749:SF6">
    <property type="entry name" value="RIBOFLAVIN KINASE"/>
    <property type="match status" value="1"/>
</dbReference>
<evidence type="ECO:0000259" key="15">
    <source>
        <dbReference type="SMART" id="SM00904"/>
    </source>
</evidence>
<evidence type="ECO:0000313" key="16">
    <source>
        <dbReference type="EMBL" id="TRX88719.1"/>
    </source>
</evidence>
<keyword evidence="8" id="KW-0808">Transferase</keyword>
<evidence type="ECO:0000256" key="12">
    <source>
        <dbReference type="ARBA" id="ARBA00029960"/>
    </source>
</evidence>
<dbReference type="Proteomes" id="UP000319160">
    <property type="component" value="Unassembled WGS sequence"/>
</dbReference>
<evidence type="ECO:0000256" key="9">
    <source>
        <dbReference type="ARBA" id="ARBA00022741"/>
    </source>
</evidence>
<keyword evidence="10" id="KW-0418">Kinase</keyword>
<comment type="catalytic activity">
    <reaction evidence="13">
        <text>riboflavin + ATP = FMN + ADP + H(+)</text>
        <dbReference type="Rhea" id="RHEA:14357"/>
        <dbReference type="ChEBI" id="CHEBI:15378"/>
        <dbReference type="ChEBI" id="CHEBI:30616"/>
        <dbReference type="ChEBI" id="CHEBI:57986"/>
        <dbReference type="ChEBI" id="CHEBI:58210"/>
        <dbReference type="ChEBI" id="CHEBI:456216"/>
        <dbReference type="EC" id="2.7.1.26"/>
    </reaction>
</comment>
<feature type="region of interest" description="Disordered" evidence="14">
    <location>
        <begin position="56"/>
        <end position="97"/>
    </location>
</feature>
<dbReference type="OrthoDB" id="276388at2759"/>
<dbReference type="UniPathway" id="UPA00276">
    <property type="reaction ID" value="UER00406"/>
</dbReference>
<organism evidence="16 17">
    <name type="scientific">Xylaria flabelliformis</name>
    <dbReference type="NCBI Taxonomy" id="2512241"/>
    <lineage>
        <taxon>Eukaryota</taxon>
        <taxon>Fungi</taxon>
        <taxon>Dikarya</taxon>
        <taxon>Ascomycota</taxon>
        <taxon>Pezizomycotina</taxon>
        <taxon>Sordariomycetes</taxon>
        <taxon>Xylariomycetidae</taxon>
        <taxon>Xylariales</taxon>
        <taxon>Xylariaceae</taxon>
        <taxon>Xylaria</taxon>
    </lineage>
</organism>
<evidence type="ECO:0000256" key="2">
    <source>
        <dbReference type="ARBA" id="ARBA00005201"/>
    </source>
</evidence>
<name>A0A553HL87_9PEZI</name>
<dbReference type="GO" id="GO:0009398">
    <property type="term" value="P:FMN biosynthetic process"/>
    <property type="evidence" value="ECO:0007669"/>
    <property type="project" value="UniProtKB-UniPathway"/>
</dbReference>
<evidence type="ECO:0000256" key="8">
    <source>
        <dbReference type="ARBA" id="ARBA00022679"/>
    </source>
</evidence>
<dbReference type="SUPFAM" id="SSF82114">
    <property type="entry name" value="Riboflavin kinase-like"/>
    <property type="match status" value="1"/>
</dbReference>
<keyword evidence="17" id="KW-1185">Reference proteome</keyword>
<dbReference type="GO" id="GO:0005739">
    <property type="term" value="C:mitochondrion"/>
    <property type="evidence" value="ECO:0007669"/>
    <property type="project" value="TreeGrafter"/>
</dbReference>
<dbReference type="STRING" id="2512241.A0A553HL87"/>
<dbReference type="Pfam" id="PF01687">
    <property type="entry name" value="Flavokinase"/>
    <property type="match status" value="1"/>
</dbReference>
<dbReference type="EMBL" id="VFLP01000081">
    <property type="protein sequence ID" value="TRX88719.1"/>
    <property type="molecule type" value="Genomic_DNA"/>
</dbReference>
<evidence type="ECO:0000256" key="5">
    <source>
        <dbReference type="ARBA" id="ARBA00017394"/>
    </source>
</evidence>
<evidence type="ECO:0000256" key="1">
    <source>
        <dbReference type="ARBA" id="ARBA00003572"/>
    </source>
</evidence>
<dbReference type="GO" id="GO:0005524">
    <property type="term" value="F:ATP binding"/>
    <property type="evidence" value="ECO:0007669"/>
    <property type="project" value="UniProtKB-KW"/>
</dbReference>
<evidence type="ECO:0000256" key="3">
    <source>
        <dbReference type="ARBA" id="ARBA00010108"/>
    </source>
</evidence>
<keyword evidence="6" id="KW-0285">Flavoprotein</keyword>